<evidence type="ECO:0000313" key="2">
    <source>
        <dbReference type="Proteomes" id="UP000800097"/>
    </source>
</evidence>
<proteinExistence type="predicted"/>
<dbReference type="EMBL" id="ML986486">
    <property type="protein sequence ID" value="KAF2279522.1"/>
    <property type="molecule type" value="Genomic_DNA"/>
</dbReference>
<gene>
    <name evidence="1" type="ORF">EI97DRAFT_455753</name>
</gene>
<accession>A0A6A6JSI9</accession>
<reference evidence="1" key="1">
    <citation type="journal article" date="2020" name="Stud. Mycol.">
        <title>101 Dothideomycetes genomes: a test case for predicting lifestyles and emergence of pathogens.</title>
        <authorList>
            <person name="Haridas S."/>
            <person name="Albert R."/>
            <person name="Binder M."/>
            <person name="Bloem J."/>
            <person name="Labutti K."/>
            <person name="Salamov A."/>
            <person name="Andreopoulos B."/>
            <person name="Baker S."/>
            <person name="Barry K."/>
            <person name="Bills G."/>
            <person name="Bluhm B."/>
            <person name="Cannon C."/>
            <person name="Castanera R."/>
            <person name="Culley D."/>
            <person name="Daum C."/>
            <person name="Ezra D."/>
            <person name="Gonzalez J."/>
            <person name="Henrissat B."/>
            <person name="Kuo A."/>
            <person name="Liang C."/>
            <person name="Lipzen A."/>
            <person name="Lutzoni F."/>
            <person name="Magnuson J."/>
            <person name="Mondo S."/>
            <person name="Nolan M."/>
            <person name="Ohm R."/>
            <person name="Pangilinan J."/>
            <person name="Park H.-J."/>
            <person name="Ramirez L."/>
            <person name="Alfaro M."/>
            <person name="Sun H."/>
            <person name="Tritt A."/>
            <person name="Yoshinaga Y."/>
            <person name="Zwiers L.-H."/>
            <person name="Turgeon B."/>
            <person name="Goodwin S."/>
            <person name="Spatafora J."/>
            <person name="Crous P."/>
            <person name="Grigoriev I."/>
        </authorList>
    </citation>
    <scope>NUCLEOTIDE SEQUENCE</scope>
    <source>
        <strain evidence="1">CBS 379.55</strain>
    </source>
</reference>
<dbReference type="Proteomes" id="UP000800097">
    <property type="component" value="Unassembled WGS sequence"/>
</dbReference>
<name>A0A6A6JSI9_WESOR</name>
<keyword evidence="2" id="KW-1185">Reference proteome</keyword>
<organism evidence="1 2">
    <name type="scientific">Westerdykella ornata</name>
    <dbReference type="NCBI Taxonomy" id="318751"/>
    <lineage>
        <taxon>Eukaryota</taxon>
        <taxon>Fungi</taxon>
        <taxon>Dikarya</taxon>
        <taxon>Ascomycota</taxon>
        <taxon>Pezizomycotina</taxon>
        <taxon>Dothideomycetes</taxon>
        <taxon>Pleosporomycetidae</taxon>
        <taxon>Pleosporales</taxon>
        <taxon>Sporormiaceae</taxon>
        <taxon>Westerdykella</taxon>
    </lineage>
</organism>
<sequence length="164" mass="18875">MAEDFFCCIYEAKVVADLRHPHTRNDARLTVAERQRLLTAFYHSWDLLRNLQVSGENARSALPALSPRALFLAFETVGFMHDHVEEPYMRHISRLLGGDRDVFEKLGIAAVLRLCLLFNERLGQLAEDETSVYRGYCLPPKTPLGLFAAFDHWQEICEELFGEF</sequence>
<dbReference type="RefSeq" id="XP_033657061.1">
    <property type="nucleotide sequence ID" value="XM_033800675.1"/>
</dbReference>
<dbReference type="GeneID" id="54553850"/>
<dbReference type="AlphaFoldDB" id="A0A6A6JSI9"/>
<protein>
    <submittedName>
        <fullName evidence="1">Uncharacterized protein</fullName>
    </submittedName>
</protein>
<evidence type="ECO:0000313" key="1">
    <source>
        <dbReference type="EMBL" id="KAF2279522.1"/>
    </source>
</evidence>